<dbReference type="SUPFAM" id="SSF55073">
    <property type="entry name" value="Nucleotide cyclase"/>
    <property type="match status" value="1"/>
</dbReference>
<dbReference type="InterPro" id="IPR000160">
    <property type="entry name" value="GGDEF_dom"/>
</dbReference>
<dbReference type="InterPro" id="IPR050469">
    <property type="entry name" value="Diguanylate_Cyclase"/>
</dbReference>
<name>A0A4Q1AVL2_9BACT</name>
<dbReference type="AlphaFoldDB" id="A0A4Q1AVL2"/>
<dbReference type="Pfam" id="PF00990">
    <property type="entry name" value="GGDEF"/>
    <property type="match status" value="1"/>
</dbReference>
<dbReference type="Gene3D" id="3.30.70.270">
    <property type="match status" value="1"/>
</dbReference>
<dbReference type="SMART" id="SM00267">
    <property type="entry name" value="GGDEF"/>
    <property type="match status" value="1"/>
</dbReference>
<dbReference type="PROSITE" id="PS50887">
    <property type="entry name" value="GGDEF"/>
    <property type="match status" value="1"/>
</dbReference>
<dbReference type="NCBIfam" id="TIGR00254">
    <property type="entry name" value="GGDEF"/>
    <property type="match status" value="1"/>
</dbReference>
<evidence type="ECO:0000313" key="5">
    <source>
        <dbReference type="Proteomes" id="UP000289718"/>
    </source>
</evidence>
<feature type="coiled-coil region" evidence="2">
    <location>
        <begin position="85"/>
        <end position="112"/>
    </location>
</feature>
<protein>
    <recommendedName>
        <fullName evidence="1">diguanylate cyclase</fullName>
        <ecNumber evidence="1">2.7.7.65</ecNumber>
    </recommendedName>
</protein>
<keyword evidence="2" id="KW-0175">Coiled coil</keyword>
<evidence type="ECO:0000256" key="1">
    <source>
        <dbReference type="ARBA" id="ARBA00012528"/>
    </source>
</evidence>
<evidence type="ECO:0000313" key="4">
    <source>
        <dbReference type="EMBL" id="RXK12649.1"/>
    </source>
</evidence>
<evidence type="ECO:0000256" key="2">
    <source>
        <dbReference type="SAM" id="Coils"/>
    </source>
</evidence>
<dbReference type="OrthoDB" id="5445305at2"/>
<evidence type="ECO:0000259" key="3">
    <source>
        <dbReference type="PROSITE" id="PS50887"/>
    </source>
</evidence>
<proteinExistence type="predicted"/>
<dbReference type="EC" id="2.7.7.65" evidence="1"/>
<dbReference type="GO" id="GO:0005886">
    <property type="term" value="C:plasma membrane"/>
    <property type="evidence" value="ECO:0007669"/>
    <property type="project" value="TreeGrafter"/>
</dbReference>
<dbReference type="GO" id="GO:0043709">
    <property type="term" value="P:cell adhesion involved in single-species biofilm formation"/>
    <property type="evidence" value="ECO:0007669"/>
    <property type="project" value="TreeGrafter"/>
</dbReference>
<organism evidence="4 5">
    <name type="scientific">Halarcobacter mediterraneus</name>
    <dbReference type="NCBI Taxonomy" id="2023153"/>
    <lineage>
        <taxon>Bacteria</taxon>
        <taxon>Pseudomonadati</taxon>
        <taxon>Campylobacterota</taxon>
        <taxon>Epsilonproteobacteria</taxon>
        <taxon>Campylobacterales</taxon>
        <taxon>Arcobacteraceae</taxon>
        <taxon>Halarcobacter</taxon>
    </lineage>
</organism>
<keyword evidence="5" id="KW-1185">Reference proteome</keyword>
<dbReference type="InterPro" id="IPR043128">
    <property type="entry name" value="Rev_trsase/Diguanyl_cyclase"/>
</dbReference>
<reference evidence="4 5" key="1">
    <citation type="submission" date="2017-09" db="EMBL/GenBank/DDBJ databases">
        <title>Genomics of the genus Arcobacter.</title>
        <authorList>
            <person name="Perez-Cataluna A."/>
            <person name="Figueras M.J."/>
            <person name="Salas-Masso N."/>
        </authorList>
    </citation>
    <scope>NUCLEOTIDE SEQUENCE [LARGE SCALE GENOMIC DNA]</scope>
    <source>
        <strain evidence="4 5">F156-34</strain>
    </source>
</reference>
<dbReference type="CDD" id="cd01949">
    <property type="entry name" value="GGDEF"/>
    <property type="match status" value="1"/>
</dbReference>
<dbReference type="RefSeq" id="WP_129061707.1">
    <property type="nucleotide sequence ID" value="NZ_NXIE01000003.1"/>
</dbReference>
<dbReference type="PANTHER" id="PTHR45138:SF6">
    <property type="entry name" value="DIGUANYLATE CYCLASE DGCN"/>
    <property type="match status" value="1"/>
</dbReference>
<feature type="domain" description="GGDEF" evidence="3">
    <location>
        <begin position="139"/>
        <end position="267"/>
    </location>
</feature>
<sequence length="267" mass="31287">MSNSLKEVTFLTVKQLRKENIILPGTYSQVFENNAKELKVDLEDQNVIFKDLKQDCDSIDNVVKKTNENLNTLHNSTSKAKVAIENNDTRTLEHIKKELDKMKEQISYLQKELFSDNLTGAYNRKWFMDIYLSNDRFIHDGFMAFIDLNKFKSINDSYGHLVGDQVLKYLVNFLRNEIESDDMDIVRYAGDEFIILFNKDKCSVLNADKKVYQAQEKLSQQKLKSSKIDSLSFSFSYGLVPFKRNDNFEDILNKVDELMYKNKKEFK</sequence>
<dbReference type="EMBL" id="NXIE01000003">
    <property type="protein sequence ID" value="RXK12649.1"/>
    <property type="molecule type" value="Genomic_DNA"/>
</dbReference>
<accession>A0A4Q1AVL2</accession>
<dbReference type="PANTHER" id="PTHR45138">
    <property type="entry name" value="REGULATORY COMPONENTS OF SENSORY TRANSDUCTION SYSTEM"/>
    <property type="match status" value="1"/>
</dbReference>
<gene>
    <name evidence="4" type="ORF">CP965_08710</name>
</gene>
<dbReference type="InterPro" id="IPR029787">
    <property type="entry name" value="Nucleotide_cyclase"/>
</dbReference>
<dbReference type="GO" id="GO:1902201">
    <property type="term" value="P:negative regulation of bacterial-type flagellum-dependent cell motility"/>
    <property type="evidence" value="ECO:0007669"/>
    <property type="project" value="TreeGrafter"/>
</dbReference>
<dbReference type="Proteomes" id="UP000289718">
    <property type="component" value="Unassembled WGS sequence"/>
</dbReference>
<comment type="caution">
    <text evidence="4">The sequence shown here is derived from an EMBL/GenBank/DDBJ whole genome shotgun (WGS) entry which is preliminary data.</text>
</comment>
<dbReference type="GO" id="GO:0052621">
    <property type="term" value="F:diguanylate cyclase activity"/>
    <property type="evidence" value="ECO:0007669"/>
    <property type="project" value="UniProtKB-EC"/>
</dbReference>